<dbReference type="AlphaFoldDB" id="A0A6G0T992"/>
<gene>
    <name evidence="1" type="ORF">AGLY_012152</name>
</gene>
<name>A0A6G0T992_APHGL</name>
<sequence>MNQKAEDTSILCLFFDKLFDSVNGSYDKVVDGHHQLWRESLKVLDTMYFVNPVSKERSKPQPPTLKDWVKTIKDEEEGNLEKRVADGPLKGIINMIAKILPSICHHLNLKTEIINAINQSFNTNVEECSDHQLFFGKKIINFTVKVMIECPLLLEVVIRVCFRIGYSSYQWLNRSQPSTTLPVSIEINAALVSNLGLQIHFHLRFVLLHWRRSWSGWLTSWDISVSALSGPKTRGIFGVTIASRVLKGLV</sequence>
<proteinExistence type="predicted"/>
<organism evidence="1 2">
    <name type="scientific">Aphis glycines</name>
    <name type="common">Soybean aphid</name>
    <dbReference type="NCBI Taxonomy" id="307491"/>
    <lineage>
        <taxon>Eukaryota</taxon>
        <taxon>Metazoa</taxon>
        <taxon>Ecdysozoa</taxon>
        <taxon>Arthropoda</taxon>
        <taxon>Hexapoda</taxon>
        <taxon>Insecta</taxon>
        <taxon>Pterygota</taxon>
        <taxon>Neoptera</taxon>
        <taxon>Paraneoptera</taxon>
        <taxon>Hemiptera</taxon>
        <taxon>Sternorrhyncha</taxon>
        <taxon>Aphidomorpha</taxon>
        <taxon>Aphidoidea</taxon>
        <taxon>Aphididae</taxon>
        <taxon>Aphidini</taxon>
        <taxon>Aphis</taxon>
        <taxon>Aphis</taxon>
    </lineage>
</organism>
<reference evidence="1 2" key="1">
    <citation type="submission" date="2019-08" db="EMBL/GenBank/DDBJ databases">
        <title>The genome of the soybean aphid Biotype 1, its phylome, world population structure and adaptation to the North American continent.</title>
        <authorList>
            <person name="Giordano R."/>
            <person name="Donthu R.K."/>
            <person name="Hernandez A.G."/>
            <person name="Wright C.L."/>
            <person name="Zimin A.V."/>
        </authorList>
    </citation>
    <scope>NUCLEOTIDE SEQUENCE [LARGE SCALE GENOMIC DNA]</scope>
    <source>
        <tissue evidence="1">Whole aphids</tissue>
    </source>
</reference>
<evidence type="ECO:0000313" key="2">
    <source>
        <dbReference type="Proteomes" id="UP000475862"/>
    </source>
</evidence>
<dbReference type="OrthoDB" id="7440550at2759"/>
<evidence type="ECO:0000313" key="1">
    <source>
        <dbReference type="EMBL" id="KAE9528577.1"/>
    </source>
</evidence>
<dbReference type="EMBL" id="VYZN01000048">
    <property type="protein sequence ID" value="KAE9528577.1"/>
    <property type="molecule type" value="Genomic_DNA"/>
</dbReference>
<dbReference type="Proteomes" id="UP000475862">
    <property type="component" value="Unassembled WGS sequence"/>
</dbReference>
<protein>
    <submittedName>
        <fullName evidence="1">Uncharacterized protein</fullName>
    </submittedName>
</protein>
<comment type="caution">
    <text evidence="1">The sequence shown here is derived from an EMBL/GenBank/DDBJ whole genome shotgun (WGS) entry which is preliminary data.</text>
</comment>
<keyword evidence="2" id="KW-1185">Reference proteome</keyword>
<accession>A0A6G0T992</accession>